<name>A0A4P2VPD1_FLUSA</name>
<keyword evidence="1" id="KW-0472">Membrane</keyword>
<dbReference type="KEGG" id="sbf:JCM31447_20460"/>
<dbReference type="EMBL" id="AP019368">
    <property type="protein sequence ID" value="BBH53599.1"/>
    <property type="molecule type" value="Genomic_DNA"/>
</dbReference>
<evidence type="ECO:0000313" key="2">
    <source>
        <dbReference type="EMBL" id="BBH53599.1"/>
    </source>
</evidence>
<sequence>MKKKKYKIRNIVLFLLILIPVFIFFFKEDTYLFLNRFENTQKMINEFNLDEFINRSISKNDKIFLELTNRIDEKNLFELFHFAKKGKLRSQEIDSYEKTDPKIIDIYNTEKLVNKIKFQFGNDAKSNIIIDSIIFTSGESISCDCLDILKEKSLIFENKGAPPNKIETANYITITYENKKFDNFEIKNNERLKISIPSDRDGKSITISWKKNSSGILIFYGIEKKQIANSQKILFLTANLNKGDNLIKILKEKLNPETSFISQNSYPVYSSFEQNIRALETNFSPINNGYTYDSTDLFKEREKFLFNTINQKSKDLLRINIFSNKIKEAQIQHTNTLINIRRERSIFNIKNIVLDSIRKSNSEVFRIDLNNPKINNVSVISDIIDQLKSEIKIIVLTGEDFDLNNNIMNSNQNLIISIPSNENLEIIREIQKKFNHVKFQQSLVMDILLKLIKEDKSKVTFNLPNSIVIQSKDIDAFIFNNDDYISDNKFKFSLEKTKSYQKEIEDIRLKNQIKDISFSFINLKSAKIKLFSKDKVLRCFSNKSIKNSNFGYDQKQNYFTVELKMSEEQNIDEWELSCLINSDNFINEYKIELLKDGKPLSPTQIAIGQYVLHPNSNLLNNNFIVLNNSNDFSLLKAKSSPRLVDKSYTDDLMIWSNEYPALSPNLKYSVTYEEKK</sequence>
<dbReference type="RefSeq" id="WP_130609781.1">
    <property type="nucleotide sequence ID" value="NZ_AP019368.1"/>
</dbReference>
<evidence type="ECO:0000313" key="3">
    <source>
        <dbReference type="Proteomes" id="UP000291236"/>
    </source>
</evidence>
<feature type="transmembrane region" description="Helical" evidence="1">
    <location>
        <begin position="12"/>
        <end position="34"/>
    </location>
</feature>
<keyword evidence="1" id="KW-1133">Transmembrane helix</keyword>
<protein>
    <submittedName>
        <fullName evidence="2">Uncharacterized protein</fullName>
    </submittedName>
</protein>
<keyword evidence="1" id="KW-0812">Transmembrane</keyword>
<proteinExistence type="predicted"/>
<keyword evidence="3" id="KW-1185">Reference proteome</keyword>
<gene>
    <name evidence="2" type="ORF">JCM31447_20460</name>
</gene>
<dbReference type="Proteomes" id="UP000291236">
    <property type="component" value="Chromosome"/>
</dbReference>
<accession>A0A4P2VPD1</accession>
<dbReference type="AlphaFoldDB" id="A0A4P2VPD1"/>
<organism evidence="2 3">
    <name type="scientific">Fluviispira sanaruensis</name>
    <dbReference type="NCBI Taxonomy" id="2493639"/>
    <lineage>
        <taxon>Bacteria</taxon>
        <taxon>Pseudomonadati</taxon>
        <taxon>Bdellovibrionota</taxon>
        <taxon>Oligoflexia</taxon>
        <taxon>Silvanigrellales</taxon>
        <taxon>Silvanigrellaceae</taxon>
        <taxon>Fluviispira</taxon>
    </lineage>
</organism>
<reference evidence="2 3" key="1">
    <citation type="submission" date="2018-12" db="EMBL/GenBank/DDBJ databases">
        <title>Rubrispira sanarue gen. nov., sp., nov., a member of the order Silvanigrellales, isolated from a brackish lake in Hamamatsu Japan.</title>
        <authorList>
            <person name="Maejima Y."/>
            <person name="Iino T."/>
            <person name="Muraguchi Y."/>
            <person name="Fukuda K."/>
            <person name="Nojiri H."/>
            <person name="Ohkuma M."/>
            <person name="Moriuchi R."/>
            <person name="Dohra H."/>
            <person name="Kimbara K."/>
            <person name="Shintani M."/>
        </authorList>
    </citation>
    <scope>NUCLEOTIDE SEQUENCE [LARGE SCALE GENOMIC DNA]</scope>
    <source>
        <strain evidence="2 3">RF1110005</strain>
    </source>
</reference>
<dbReference type="OrthoDB" id="5290771at2"/>
<evidence type="ECO:0000256" key="1">
    <source>
        <dbReference type="SAM" id="Phobius"/>
    </source>
</evidence>